<keyword evidence="2" id="KW-1134">Transmembrane beta strand</keyword>
<comment type="subcellular location">
    <subcellularLocation>
        <location evidence="2">Cell membrane</location>
        <topology evidence="2">Lipid-anchor</topology>
    </subcellularLocation>
</comment>
<dbReference type="InterPro" id="IPR010131">
    <property type="entry name" value="MdtP/NodT-like"/>
</dbReference>
<dbReference type="NCBIfam" id="TIGR01845">
    <property type="entry name" value="outer_NodT"/>
    <property type="match status" value="1"/>
</dbReference>
<gene>
    <name evidence="3" type="primary">ttgC_5</name>
    <name evidence="3" type="ORF">SAMEA1982600_02681</name>
</gene>
<reference evidence="3 4" key="1">
    <citation type="submission" date="2016-03" db="EMBL/GenBank/DDBJ databases">
        <authorList>
            <consortium name="Pathogen Informatics"/>
        </authorList>
    </citation>
    <scope>NUCLEOTIDE SEQUENCE [LARGE SCALE GENOMIC DNA]</scope>
    <source>
        <strain evidence="3 4">NCTC13364</strain>
    </source>
</reference>
<evidence type="ECO:0000256" key="1">
    <source>
        <dbReference type="ARBA" id="ARBA00007613"/>
    </source>
</evidence>
<dbReference type="Pfam" id="PF02321">
    <property type="entry name" value="OEP"/>
    <property type="match status" value="2"/>
</dbReference>
<dbReference type="Proteomes" id="UP000077037">
    <property type="component" value="Unassembled WGS sequence"/>
</dbReference>
<sequence>MPCAAVLAAAAALGACTVTEPYVPPVADPVQTAPFDAAPQAGVMSGAPVDHWWRLYDDPVLDALIQEALAQNRDLAVAAARVQRVRAALAEADAAQLPATQAAAGVDYGKHGPDQTVAAARDERAASRFGWSPGFAVSWEVDLWGRVRGLVDAAHADAQAQRAAADAMRVTVAAETARAYALACAFGQRVEVAQRSLGVAERIAALIARQQALGLVSALEQARAQAFADDTRAALPALEGERRAALYELATLTGHAPAQVPAAAKQCHVAPALAQPFPVGDGAALLRRRPDLREAERRLAAAHAREDVARASLYPAITFGGSVNALSTSGDPGSIGDRHAVAWGIGPLVSWDFPNLAASRARLGQARADADGARAAFDGQVLRALRETEQALVRYEAAWQGRDALRAARDAHARALSLAEREFRAGALDSLGVLDAERGLVAVEANLAESAQRVALDQVAVFKALGGGWQP</sequence>
<dbReference type="SUPFAM" id="SSF56954">
    <property type="entry name" value="Outer membrane efflux proteins (OEP)"/>
    <property type="match status" value="1"/>
</dbReference>
<dbReference type="Gene3D" id="2.20.200.10">
    <property type="entry name" value="Outer membrane efflux proteins (OEP)"/>
    <property type="match status" value="1"/>
</dbReference>
<dbReference type="PANTHER" id="PTHR30203">
    <property type="entry name" value="OUTER MEMBRANE CATION EFFLUX PROTEIN"/>
    <property type="match status" value="1"/>
</dbReference>
<dbReference type="PANTHER" id="PTHR30203:SF21">
    <property type="entry name" value="OUTER MEMBRANE COMPONENT OF MULTIDRUG EFFLUX PUMP-RELATED"/>
    <property type="match status" value="1"/>
</dbReference>
<dbReference type="GO" id="GO:0005886">
    <property type="term" value="C:plasma membrane"/>
    <property type="evidence" value="ECO:0007669"/>
    <property type="project" value="UniProtKB-SubCell"/>
</dbReference>
<dbReference type="AlphaFoldDB" id="A0A157PHH6"/>
<keyword evidence="2" id="KW-0564">Palmitate</keyword>
<protein>
    <submittedName>
        <fullName evidence="3">Outer membrane multidrug efflux protein</fullName>
    </submittedName>
</protein>
<dbReference type="Gene3D" id="1.20.1600.10">
    <property type="entry name" value="Outer membrane efflux proteins (OEP)"/>
    <property type="match status" value="1"/>
</dbReference>
<proteinExistence type="inferred from homology"/>
<dbReference type="GO" id="GO:0015562">
    <property type="term" value="F:efflux transmembrane transporter activity"/>
    <property type="evidence" value="ECO:0007669"/>
    <property type="project" value="InterPro"/>
</dbReference>
<dbReference type="InterPro" id="IPR003423">
    <property type="entry name" value="OMP_efflux"/>
</dbReference>
<evidence type="ECO:0000256" key="2">
    <source>
        <dbReference type="RuleBase" id="RU362097"/>
    </source>
</evidence>
<evidence type="ECO:0000313" key="3">
    <source>
        <dbReference type="EMBL" id="SAI33085.1"/>
    </source>
</evidence>
<comment type="similarity">
    <text evidence="1 2">Belongs to the outer membrane factor (OMF) (TC 1.B.17) family.</text>
</comment>
<accession>A0A157PHH6</accession>
<keyword evidence="2" id="KW-0812">Transmembrane</keyword>
<dbReference type="EMBL" id="FKBS01000014">
    <property type="protein sequence ID" value="SAI33085.1"/>
    <property type="molecule type" value="Genomic_DNA"/>
</dbReference>
<evidence type="ECO:0000313" key="4">
    <source>
        <dbReference type="Proteomes" id="UP000077037"/>
    </source>
</evidence>
<organism evidence="3 4">
    <name type="scientific">Bordetella ansorpii</name>
    <dbReference type="NCBI Taxonomy" id="288768"/>
    <lineage>
        <taxon>Bacteria</taxon>
        <taxon>Pseudomonadati</taxon>
        <taxon>Pseudomonadota</taxon>
        <taxon>Betaproteobacteria</taxon>
        <taxon>Burkholderiales</taxon>
        <taxon>Alcaligenaceae</taxon>
        <taxon>Bordetella</taxon>
    </lineage>
</organism>
<keyword evidence="2" id="KW-0472">Membrane</keyword>
<keyword evidence="2" id="KW-0449">Lipoprotein</keyword>
<name>A0A157PHH6_9BORD</name>